<keyword evidence="1" id="KW-0732">Signal</keyword>
<dbReference type="RefSeq" id="WP_394832999.1">
    <property type="nucleotide sequence ID" value="NZ_CP089929.1"/>
</dbReference>
<keyword evidence="3" id="KW-1185">Reference proteome</keyword>
<feature type="chain" id="PRO_5046724416" description="SH3 domain-containing protein" evidence="1">
    <location>
        <begin position="24"/>
        <end position="190"/>
    </location>
</feature>
<feature type="signal peptide" evidence="1">
    <location>
        <begin position="1"/>
        <end position="23"/>
    </location>
</feature>
<protein>
    <recommendedName>
        <fullName evidence="4">SH3 domain-containing protein</fullName>
    </recommendedName>
</protein>
<evidence type="ECO:0000313" key="2">
    <source>
        <dbReference type="EMBL" id="WXB03369.1"/>
    </source>
</evidence>
<gene>
    <name evidence="2" type="ORF">LVJ94_41505</name>
</gene>
<accession>A0ABZ2KXE3</accession>
<evidence type="ECO:0000256" key="1">
    <source>
        <dbReference type="SAM" id="SignalP"/>
    </source>
</evidence>
<evidence type="ECO:0000313" key="3">
    <source>
        <dbReference type="Proteomes" id="UP001374803"/>
    </source>
</evidence>
<evidence type="ECO:0008006" key="4">
    <source>
        <dbReference type="Google" id="ProtNLM"/>
    </source>
</evidence>
<proteinExistence type="predicted"/>
<sequence>MTRATLATSLLGAIAAMVTTVWANPAHAETRHTVTAQDVYVRSAAGSYAMGRLYNGQTFDVQYTDSNGWSYGYAYGYVNRCVWVQRSALSSSQGDGVHNCRTSPKNLYDYEFTNGEIWGSASDGMEYILPRDTYMWDNWSWGNAWGNHNYRGVAPAGSCFKIRYTTNDGGGVMARPCGVSDWFFIQRGAL</sequence>
<dbReference type="Proteomes" id="UP001374803">
    <property type="component" value="Chromosome"/>
</dbReference>
<reference evidence="2" key="1">
    <citation type="submission" date="2021-12" db="EMBL/GenBank/DDBJ databases">
        <title>Discovery of the Pendulisporaceae a myxobacterial family with distinct sporulation behavior and unique specialized metabolism.</title>
        <authorList>
            <person name="Garcia R."/>
            <person name="Popoff A."/>
            <person name="Bader C.D."/>
            <person name="Loehr J."/>
            <person name="Walesch S."/>
            <person name="Walt C."/>
            <person name="Boldt J."/>
            <person name="Bunk B."/>
            <person name="Haeckl F.J.F.P.J."/>
            <person name="Gunesch A.P."/>
            <person name="Birkelbach J."/>
            <person name="Nuebel U."/>
            <person name="Pietschmann T."/>
            <person name="Bach T."/>
            <person name="Mueller R."/>
        </authorList>
    </citation>
    <scope>NUCLEOTIDE SEQUENCE</scope>
    <source>
        <strain evidence="2">MSr11367</strain>
    </source>
</reference>
<name>A0ABZ2KXE3_9BACT</name>
<organism evidence="2 3">
    <name type="scientific">Pendulispora rubella</name>
    <dbReference type="NCBI Taxonomy" id="2741070"/>
    <lineage>
        <taxon>Bacteria</taxon>
        <taxon>Pseudomonadati</taxon>
        <taxon>Myxococcota</taxon>
        <taxon>Myxococcia</taxon>
        <taxon>Myxococcales</taxon>
        <taxon>Sorangiineae</taxon>
        <taxon>Pendulisporaceae</taxon>
        <taxon>Pendulispora</taxon>
    </lineage>
</organism>
<dbReference type="EMBL" id="CP089983">
    <property type="protein sequence ID" value="WXB03369.1"/>
    <property type="molecule type" value="Genomic_DNA"/>
</dbReference>